<organism evidence="3 4">
    <name type="scientific">Austropuccinia psidii MF-1</name>
    <dbReference type="NCBI Taxonomy" id="1389203"/>
    <lineage>
        <taxon>Eukaryota</taxon>
        <taxon>Fungi</taxon>
        <taxon>Dikarya</taxon>
        <taxon>Basidiomycota</taxon>
        <taxon>Pucciniomycotina</taxon>
        <taxon>Pucciniomycetes</taxon>
        <taxon>Pucciniales</taxon>
        <taxon>Sphaerophragmiaceae</taxon>
        <taxon>Austropuccinia</taxon>
    </lineage>
</organism>
<dbReference type="InterPro" id="IPR021109">
    <property type="entry name" value="Peptidase_aspartic_dom_sf"/>
</dbReference>
<evidence type="ECO:0000313" key="4">
    <source>
        <dbReference type="Proteomes" id="UP000765509"/>
    </source>
</evidence>
<reference evidence="3" key="1">
    <citation type="submission" date="2021-03" db="EMBL/GenBank/DDBJ databases">
        <title>Draft genome sequence of rust myrtle Austropuccinia psidii MF-1, a brazilian biotype.</title>
        <authorList>
            <person name="Quecine M.C."/>
            <person name="Pachon D.M.R."/>
            <person name="Bonatelli M.L."/>
            <person name="Correr F.H."/>
            <person name="Franceschini L.M."/>
            <person name="Leite T.F."/>
            <person name="Margarido G.R.A."/>
            <person name="Almeida C.A."/>
            <person name="Ferrarezi J.A."/>
            <person name="Labate C.A."/>
        </authorList>
    </citation>
    <scope>NUCLEOTIDE SEQUENCE</scope>
    <source>
        <strain evidence="3">MF-1</strain>
    </source>
</reference>
<name>A0A9Q3F0X1_9BASI</name>
<proteinExistence type="predicted"/>
<dbReference type="AlphaFoldDB" id="A0A9Q3F0X1"/>
<dbReference type="EMBL" id="AVOT02033846">
    <property type="protein sequence ID" value="MBW0527822.1"/>
    <property type="molecule type" value="Genomic_DNA"/>
</dbReference>
<dbReference type="GO" id="GO:0006508">
    <property type="term" value="P:proteolysis"/>
    <property type="evidence" value="ECO:0007669"/>
    <property type="project" value="InterPro"/>
</dbReference>
<dbReference type="PROSITE" id="PS50175">
    <property type="entry name" value="ASP_PROT_RETROV"/>
    <property type="match status" value="1"/>
</dbReference>
<dbReference type="InterPro" id="IPR001995">
    <property type="entry name" value="Peptidase_A2_cat"/>
</dbReference>
<sequence>MEIFIGREEYPIRALVDTGEELNMIPEEVEIKSPLTTRKLNMNLRGIGGHITSLVALSKFTPIILASGEETQVQLFIEKGSVHTVLQRPFLEDNYIRLEFSHKKAEIFSYQEPDGKRLCIPICKPQEIGWQAGPLREMDLCNMAKLVRNTKGKKFQKEKRENTIIKLTQKTQDL</sequence>
<comment type="caution">
    <text evidence="3">The sequence shown here is derived from an EMBL/GenBank/DDBJ whole genome shotgun (WGS) entry which is preliminary data.</text>
</comment>
<accession>A0A9Q3F0X1</accession>
<protein>
    <recommendedName>
        <fullName evidence="2">Peptidase A2 domain-containing protein</fullName>
    </recommendedName>
</protein>
<keyword evidence="4" id="KW-1185">Reference proteome</keyword>
<evidence type="ECO:0000313" key="3">
    <source>
        <dbReference type="EMBL" id="MBW0527822.1"/>
    </source>
</evidence>
<dbReference type="Proteomes" id="UP000765509">
    <property type="component" value="Unassembled WGS sequence"/>
</dbReference>
<keyword evidence="1" id="KW-0378">Hydrolase</keyword>
<evidence type="ECO:0000256" key="1">
    <source>
        <dbReference type="ARBA" id="ARBA00022801"/>
    </source>
</evidence>
<gene>
    <name evidence="3" type="ORF">O181_067537</name>
</gene>
<dbReference type="OrthoDB" id="5535068at2759"/>
<evidence type="ECO:0000259" key="2">
    <source>
        <dbReference type="PROSITE" id="PS50175"/>
    </source>
</evidence>
<dbReference type="SUPFAM" id="SSF50630">
    <property type="entry name" value="Acid proteases"/>
    <property type="match status" value="1"/>
</dbReference>
<dbReference type="GO" id="GO:0004190">
    <property type="term" value="F:aspartic-type endopeptidase activity"/>
    <property type="evidence" value="ECO:0007669"/>
    <property type="project" value="InterPro"/>
</dbReference>
<feature type="domain" description="Peptidase A2" evidence="2">
    <location>
        <begin position="12"/>
        <end position="49"/>
    </location>
</feature>